<dbReference type="KEGG" id="aba:Acid345_2232"/>
<evidence type="ECO:0000313" key="3">
    <source>
        <dbReference type="Proteomes" id="UP000002432"/>
    </source>
</evidence>
<feature type="transmembrane region" description="Helical" evidence="1">
    <location>
        <begin position="206"/>
        <end position="224"/>
    </location>
</feature>
<proteinExistence type="predicted"/>
<feature type="transmembrane region" description="Helical" evidence="1">
    <location>
        <begin position="330"/>
        <end position="353"/>
    </location>
</feature>
<feature type="transmembrane region" description="Helical" evidence="1">
    <location>
        <begin position="67"/>
        <end position="91"/>
    </location>
</feature>
<name>Q1IPG7_KORVE</name>
<dbReference type="HOGENOM" id="CLU_037744_0_0_0"/>
<dbReference type="PANTHER" id="PTHR41983:SF2">
    <property type="entry name" value="SHORT-CHAIN FATTY ACID TRANSPORTER-RELATED"/>
    <property type="match status" value="1"/>
</dbReference>
<dbReference type="RefSeq" id="WP_011523034.1">
    <property type="nucleotide sequence ID" value="NC_008009.1"/>
</dbReference>
<dbReference type="GO" id="GO:0005886">
    <property type="term" value="C:plasma membrane"/>
    <property type="evidence" value="ECO:0007669"/>
    <property type="project" value="TreeGrafter"/>
</dbReference>
<dbReference type="InterPro" id="IPR006160">
    <property type="entry name" value="SCFA_transpt_AtoE"/>
</dbReference>
<keyword evidence="1" id="KW-0812">Transmembrane</keyword>
<feature type="transmembrane region" description="Helical" evidence="1">
    <location>
        <begin position="290"/>
        <end position="310"/>
    </location>
</feature>
<accession>Q1IPG7</accession>
<dbReference type="STRING" id="204669.Acid345_2232"/>
<gene>
    <name evidence="2" type="ordered locus">Acid345_2232</name>
</gene>
<dbReference type="Pfam" id="PF02667">
    <property type="entry name" value="SCFA_trans"/>
    <property type="match status" value="1"/>
</dbReference>
<dbReference type="PANTHER" id="PTHR41983">
    <property type="entry name" value="SHORT-CHAIN FATTY ACID TRANSPORTER-RELATED"/>
    <property type="match status" value="1"/>
</dbReference>
<keyword evidence="1" id="KW-0472">Membrane</keyword>
<feature type="transmembrane region" description="Helical" evidence="1">
    <location>
        <begin position="441"/>
        <end position="464"/>
    </location>
</feature>
<feature type="transmembrane region" description="Helical" evidence="1">
    <location>
        <begin position="261"/>
        <end position="278"/>
    </location>
</feature>
<feature type="transmembrane region" description="Helical" evidence="1">
    <location>
        <begin position="365"/>
        <end position="383"/>
    </location>
</feature>
<dbReference type="AlphaFoldDB" id="Q1IPG7"/>
<sequence length="474" mass="51464">MSPDPNNPGSRAAEGTMARIGLALASWSERWFPDPLVFALLGILVVFVAGIALHESPAKLAVQGGKAFWILVPFTMQMVMIIIGGHVVATTPIVTRLIRFLAGLPTNGRNAVAMVALFSMLTSLISWGLSLIFSGLLVREMSRRVKGMDYRAAGAAAYLGLGAVWALGLSSSAAMMMATKSAIPPGLLAISGLIPLRQTLFLWQNLVMAVVLIVVSVIVAYTSAPSEANARGPYDGFEGKGTAVLRPIITERTRPGEWLEYSPVLSVLVAALLLWYVVDVFRTSPQGALTALDLNTYNLIFLTVGLLLHWRPRNFVRAVSESVPATGGVLIQFPFYAVIFGMIVGTGISTWLADLFVRATTHGTYPLLVALYSAILGVFVPSGGSKWVIEAPYIMQAANQHQVHLGWVVQIYNAAEALPNLVNPFWMLPLLGILRLKARDLVGYGMLQMAVHVPIVFFLCWWFARHMAYVPPVH</sequence>
<feature type="transmembrane region" description="Helical" evidence="1">
    <location>
        <begin position="36"/>
        <end position="55"/>
    </location>
</feature>
<dbReference type="Proteomes" id="UP000002432">
    <property type="component" value="Chromosome"/>
</dbReference>
<keyword evidence="3" id="KW-1185">Reference proteome</keyword>
<feature type="transmembrane region" description="Helical" evidence="1">
    <location>
        <begin position="150"/>
        <end position="168"/>
    </location>
</feature>
<reference evidence="2 3" key="1">
    <citation type="journal article" date="2009" name="Appl. Environ. Microbiol.">
        <title>Three genomes from the phylum Acidobacteria provide insight into the lifestyles of these microorganisms in soils.</title>
        <authorList>
            <person name="Ward N.L."/>
            <person name="Challacombe J.F."/>
            <person name="Janssen P.H."/>
            <person name="Henrissat B."/>
            <person name="Coutinho P.M."/>
            <person name="Wu M."/>
            <person name="Xie G."/>
            <person name="Haft D.H."/>
            <person name="Sait M."/>
            <person name="Badger J."/>
            <person name="Barabote R.D."/>
            <person name="Bradley B."/>
            <person name="Brettin T.S."/>
            <person name="Brinkac L.M."/>
            <person name="Bruce D."/>
            <person name="Creasy T."/>
            <person name="Daugherty S.C."/>
            <person name="Davidsen T.M."/>
            <person name="DeBoy R.T."/>
            <person name="Detter J.C."/>
            <person name="Dodson R.J."/>
            <person name="Durkin A.S."/>
            <person name="Ganapathy A."/>
            <person name="Gwinn-Giglio M."/>
            <person name="Han C.S."/>
            <person name="Khouri H."/>
            <person name="Kiss H."/>
            <person name="Kothari S.P."/>
            <person name="Madupu R."/>
            <person name="Nelson K.E."/>
            <person name="Nelson W.C."/>
            <person name="Paulsen I."/>
            <person name="Penn K."/>
            <person name="Ren Q."/>
            <person name="Rosovitz M.J."/>
            <person name="Selengut J.D."/>
            <person name="Shrivastava S."/>
            <person name="Sullivan S.A."/>
            <person name="Tapia R."/>
            <person name="Thompson L.S."/>
            <person name="Watkins K.L."/>
            <person name="Yang Q."/>
            <person name="Yu C."/>
            <person name="Zafar N."/>
            <person name="Zhou L."/>
            <person name="Kuske C.R."/>
        </authorList>
    </citation>
    <scope>NUCLEOTIDE SEQUENCE [LARGE SCALE GENOMIC DNA]</scope>
    <source>
        <strain evidence="2 3">Ellin345</strain>
    </source>
</reference>
<dbReference type="EMBL" id="CP000360">
    <property type="protein sequence ID" value="ABF41233.1"/>
    <property type="molecule type" value="Genomic_DNA"/>
</dbReference>
<protein>
    <submittedName>
        <fullName evidence="2">Short chain fatty acid transporter</fullName>
    </submittedName>
</protein>
<evidence type="ECO:0000256" key="1">
    <source>
        <dbReference type="SAM" id="Phobius"/>
    </source>
</evidence>
<dbReference type="eggNOG" id="COG2031">
    <property type="taxonomic scope" value="Bacteria"/>
</dbReference>
<keyword evidence="1" id="KW-1133">Transmembrane helix</keyword>
<organism evidence="2 3">
    <name type="scientific">Koribacter versatilis (strain Ellin345)</name>
    <dbReference type="NCBI Taxonomy" id="204669"/>
    <lineage>
        <taxon>Bacteria</taxon>
        <taxon>Pseudomonadati</taxon>
        <taxon>Acidobacteriota</taxon>
        <taxon>Terriglobia</taxon>
        <taxon>Terriglobales</taxon>
        <taxon>Candidatus Korobacteraceae</taxon>
        <taxon>Candidatus Korobacter</taxon>
    </lineage>
</organism>
<feature type="transmembrane region" description="Helical" evidence="1">
    <location>
        <begin position="111"/>
        <end position="138"/>
    </location>
</feature>
<dbReference type="EnsemblBacteria" id="ABF41233">
    <property type="protein sequence ID" value="ABF41233"/>
    <property type="gene ID" value="Acid345_2232"/>
</dbReference>
<evidence type="ECO:0000313" key="2">
    <source>
        <dbReference type="EMBL" id="ABF41233.1"/>
    </source>
</evidence>